<evidence type="ECO:0000259" key="1">
    <source>
        <dbReference type="PROSITE" id="PS50943"/>
    </source>
</evidence>
<dbReference type="EMBL" id="AP012292">
    <property type="protein sequence ID" value="BAL83662.1"/>
    <property type="molecule type" value="Genomic_DNA"/>
</dbReference>
<reference evidence="2 3" key="1">
    <citation type="submission" date="2011-10" db="EMBL/GenBank/DDBJ databases">
        <title>Whole genome sequence of Selenomonas ruminantium subsp. lactilytica TAM6421.</title>
        <authorList>
            <person name="Oguchi A."/>
            <person name="Ankai A."/>
            <person name="Kaneko J."/>
            <person name="Yamada-Narita S."/>
            <person name="Fukui S."/>
            <person name="Takahashi M."/>
            <person name="Onodera T."/>
            <person name="Kojima S."/>
            <person name="Fushimi T."/>
            <person name="Abe N."/>
            <person name="Kamio Y."/>
            <person name="Yamazaki S."/>
            <person name="Fujita N."/>
        </authorList>
    </citation>
    <scope>NUCLEOTIDE SEQUENCE [LARGE SCALE GENOMIC DNA]</scope>
    <source>
        <strain evidence="3">NBRC 103574 / TAM6421</strain>
    </source>
</reference>
<dbReference type="GO" id="GO:0003677">
    <property type="term" value="F:DNA binding"/>
    <property type="evidence" value="ECO:0007669"/>
    <property type="project" value="InterPro"/>
</dbReference>
<dbReference type="eggNOG" id="COG3620">
    <property type="taxonomic scope" value="Bacteria"/>
</dbReference>
<feature type="domain" description="HTH cro/C1-type" evidence="1">
    <location>
        <begin position="35"/>
        <end position="89"/>
    </location>
</feature>
<dbReference type="KEGG" id="sri:SELR_19540"/>
<protein>
    <submittedName>
        <fullName evidence="2">Putative Xre family transcriptional regulator</fullName>
    </submittedName>
</protein>
<dbReference type="Pfam" id="PF01381">
    <property type="entry name" value="HTH_3"/>
    <property type="match status" value="1"/>
</dbReference>
<dbReference type="Gene3D" id="1.10.260.40">
    <property type="entry name" value="lambda repressor-like DNA-binding domains"/>
    <property type="match status" value="1"/>
</dbReference>
<dbReference type="InterPro" id="IPR010982">
    <property type="entry name" value="Lambda_DNA-bd_dom_sf"/>
</dbReference>
<sequence length="92" mass="10351">MRTWNDYKDHVKAIDPVAKKDIENIEELTTIVSSLIAKRTELGISQRELAAECGLPQSSVARIESFKTTPKFDTLLKIMRPLGLKLQIVPSN</sequence>
<evidence type="ECO:0000313" key="3">
    <source>
        <dbReference type="Proteomes" id="UP000007887"/>
    </source>
</evidence>
<proteinExistence type="predicted"/>
<dbReference type="HOGENOM" id="CLU_066192_18_4_9"/>
<gene>
    <name evidence="2" type="ordered locus">SELR_19540</name>
</gene>
<organism evidence="2 3">
    <name type="scientific">Selenomonas ruminantium subsp. lactilytica (strain NBRC 103574 / TAM6421)</name>
    <dbReference type="NCBI Taxonomy" id="927704"/>
    <lineage>
        <taxon>Bacteria</taxon>
        <taxon>Bacillati</taxon>
        <taxon>Bacillota</taxon>
        <taxon>Negativicutes</taxon>
        <taxon>Selenomonadales</taxon>
        <taxon>Selenomonadaceae</taxon>
        <taxon>Selenomonas</taxon>
    </lineage>
</organism>
<evidence type="ECO:0000313" key="2">
    <source>
        <dbReference type="EMBL" id="BAL83662.1"/>
    </source>
</evidence>
<dbReference type="SUPFAM" id="SSF47413">
    <property type="entry name" value="lambda repressor-like DNA-binding domains"/>
    <property type="match status" value="1"/>
</dbReference>
<dbReference type="OrthoDB" id="1625416at2"/>
<name>I0GSC5_SELRL</name>
<dbReference type="InterPro" id="IPR001387">
    <property type="entry name" value="Cro/C1-type_HTH"/>
</dbReference>
<dbReference type="Proteomes" id="UP000007887">
    <property type="component" value="Chromosome"/>
</dbReference>
<dbReference type="PROSITE" id="PS50943">
    <property type="entry name" value="HTH_CROC1"/>
    <property type="match status" value="1"/>
</dbReference>
<dbReference type="AlphaFoldDB" id="I0GSC5"/>
<dbReference type="SMART" id="SM00530">
    <property type="entry name" value="HTH_XRE"/>
    <property type="match status" value="1"/>
</dbReference>
<dbReference type="RefSeq" id="WP_014425093.1">
    <property type="nucleotide sequence ID" value="NC_017068.1"/>
</dbReference>
<dbReference type="PATRIC" id="fig|927704.6.peg.2028"/>
<dbReference type="CDD" id="cd00093">
    <property type="entry name" value="HTH_XRE"/>
    <property type="match status" value="1"/>
</dbReference>
<accession>I0GSC5</accession>